<evidence type="ECO:0000313" key="3">
    <source>
        <dbReference type="Proteomes" id="UP001287286"/>
    </source>
</evidence>
<organism evidence="2 3">
    <name type="scientific">Purpureocillium lilacinum</name>
    <name type="common">Paecilomyces lilacinus</name>
    <dbReference type="NCBI Taxonomy" id="33203"/>
    <lineage>
        <taxon>Eukaryota</taxon>
        <taxon>Fungi</taxon>
        <taxon>Dikarya</taxon>
        <taxon>Ascomycota</taxon>
        <taxon>Pezizomycotina</taxon>
        <taxon>Sordariomycetes</taxon>
        <taxon>Hypocreomycetidae</taxon>
        <taxon>Hypocreales</taxon>
        <taxon>Ophiocordycipitaceae</taxon>
        <taxon>Purpureocillium</taxon>
    </lineage>
</organism>
<name>A0ABR0BCJ9_PURLI</name>
<proteinExistence type="predicted"/>
<dbReference type="InterPro" id="IPR036691">
    <property type="entry name" value="Endo/exonu/phosph_ase_sf"/>
</dbReference>
<dbReference type="Proteomes" id="UP001287286">
    <property type="component" value="Unassembled WGS sequence"/>
</dbReference>
<keyword evidence="3" id="KW-1185">Reference proteome</keyword>
<feature type="region of interest" description="Disordered" evidence="1">
    <location>
        <begin position="71"/>
        <end position="107"/>
    </location>
</feature>
<accession>A0ABR0BCJ9</accession>
<evidence type="ECO:0008006" key="4">
    <source>
        <dbReference type="Google" id="ProtNLM"/>
    </source>
</evidence>
<sequence>MTRHPRTQQSGKKTLHVFQANVGKIAPAHDCALALADAEQYDVVLLQEPWTEAKEGRCLTKTHPAYDTFSPVDSWTNNITRPRVMTNPRHPLAHHQQHDDSQLLPTA</sequence>
<feature type="compositionally biased region" description="Polar residues" evidence="1">
    <location>
        <begin position="71"/>
        <end position="80"/>
    </location>
</feature>
<dbReference type="Gene3D" id="3.60.10.10">
    <property type="entry name" value="Endonuclease/exonuclease/phosphatase"/>
    <property type="match status" value="1"/>
</dbReference>
<reference evidence="2 3" key="1">
    <citation type="journal article" date="2024" name="Microbiol. Resour. Announc.">
        <title>Genome annotations for the ascomycete fungi Trichoderma harzianum, Trichoderma aggressivum, and Purpureocillium lilacinum.</title>
        <authorList>
            <person name="Beijen E.P.W."/>
            <person name="Ohm R.A."/>
        </authorList>
    </citation>
    <scope>NUCLEOTIDE SEQUENCE [LARGE SCALE GENOMIC DNA]</scope>
    <source>
        <strain evidence="2 3">CBS 150709</strain>
    </source>
</reference>
<comment type="caution">
    <text evidence="2">The sequence shown here is derived from an EMBL/GenBank/DDBJ whole genome shotgun (WGS) entry which is preliminary data.</text>
</comment>
<evidence type="ECO:0000256" key="1">
    <source>
        <dbReference type="SAM" id="MobiDB-lite"/>
    </source>
</evidence>
<protein>
    <recommendedName>
        <fullName evidence="4">Endonuclease/exonuclease/phosphatase domain-containing protein</fullName>
    </recommendedName>
</protein>
<dbReference type="SUPFAM" id="SSF56219">
    <property type="entry name" value="DNase I-like"/>
    <property type="match status" value="1"/>
</dbReference>
<gene>
    <name evidence="2" type="ORF">Purlil1_13977</name>
</gene>
<dbReference type="EMBL" id="JAWRVI010000393">
    <property type="protein sequence ID" value="KAK4066075.1"/>
    <property type="molecule type" value="Genomic_DNA"/>
</dbReference>
<evidence type="ECO:0000313" key="2">
    <source>
        <dbReference type="EMBL" id="KAK4066075.1"/>
    </source>
</evidence>